<feature type="transmembrane region" description="Helical" evidence="1">
    <location>
        <begin position="6"/>
        <end position="26"/>
    </location>
</feature>
<evidence type="ECO:0000256" key="1">
    <source>
        <dbReference type="SAM" id="Phobius"/>
    </source>
</evidence>
<sequence length="230" mass="28035">MKKRIIFYFCVLITITIVVVYIYNVLHKHPTSRDYIYMAGMRSASLIEINTEEIYGLLPQNLNNFENWFTNDKLEKLYIYYNNLSYTLDTFLFLNSSLNSNYLHFCRKIRPLYDNIFYLILYSSHDSKDLYMIRVNGIPIQVKSFYQKYAIEKQKINKYDEEYYQYLRQLLVRITDQVFEVKYYGDTKTYPIFLKKELPKILDLEKEFNKKTEEYLKKIGLYDKYAKQQE</sequence>
<dbReference type="Proteomes" id="UP000009257">
    <property type="component" value="Chromosome"/>
</dbReference>
<keyword evidence="1" id="KW-0472">Membrane</keyword>
<dbReference type="EMBL" id="CP003001">
    <property type="protein sequence ID" value="AEM74955.1"/>
    <property type="molecule type" value="Genomic_DNA"/>
</dbReference>
<organism evidence="2 3">
    <name type="scientific">Caldicellulosiruptor acetigenus 6A</name>
    <dbReference type="NCBI Taxonomy" id="632516"/>
    <lineage>
        <taxon>Bacteria</taxon>
        <taxon>Bacillati</taxon>
        <taxon>Bacillota</taxon>
        <taxon>Bacillota incertae sedis</taxon>
        <taxon>Caldicellulosiruptorales</taxon>
        <taxon>Caldicellulosiruptoraceae</taxon>
        <taxon>Caldicellulosiruptor</taxon>
    </lineage>
</organism>
<evidence type="ECO:0000313" key="3">
    <source>
        <dbReference type="Proteomes" id="UP000009257"/>
    </source>
</evidence>
<keyword evidence="1" id="KW-1133">Transmembrane helix</keyword>
<dbReference type="HOGENOM" id="CLU_1203019_0_0_9"/>
<protein>
    <submittedName>
        <fullName evidence="2">Uncharacterized protein</fullName>
    </submittedName>
</protein>
<gene>
    <name evidence="2" type="ORF">Calla_2429</name>
</gene>
<dbReference type="AlphaFoldDB" id="G2PYN6"/>
<accession>G2PYN6</accession>
<reference evidence="2 3" key="1">
    <citation type="submission" date="2011-08" db="EMBL/GenBank/DDBJ databases">
        <title>Complete sequence of Caldicellulosiruptor lactoaceticus 6A.</title>
        <authorList>
            <consortium name="US DOE Joint Genome Institute"/>
            <person name="Lucas S."/>
            <person name="Han J."/>
            <person name="Lapidus A."/>
            <person name="Cheng J.-F."/>
            <person name="Goodwin L."/>
            <person name="Pitluck S."/>
            <person name="Peters L."/>
            <person name="Davenport K."/>
            <person name="Detter J.C."/>
            <person name="Han C."/>
            <person name="Tapia R."/>
            <person name="Land M."/>
            <person name="Hauser L."/>
            <person name="Kyrpides N."/>
            <person name="Ivanova N."/>
            <person name="Ovchinnikova G."/>
            <person name="Pagani I."/>
            <person name="Blumer-Schuette S.E."/>
            <person name="Kelly R.M."/>
            <person name="Woyke T."/>
        </authorList>
    </citation>
    <scope>NUCLEOTIDE SEQUENCE [LARGE SCALE GENOMIC DNA]</scope>
    <source>
        <strain evidence="2 3">6A</strain>
    </source>
</reference>
<evidence type="ECO:0000313" key="2">
    <source>
        <dbReference type="EMBL" id="AEM74955.1"/>
    </source>
</evidence>
<proteinExistence type="predicted"/>
<name>G2PYN6_9FIRM</name>
<dbReference type="RefSeq" id="WP_014043402.1">
    <property type="nucleotide sequence ID" value="NC_015949.1"/>
</dbReference>
<keyword evidence="1" id="KW-0812">Transmembrane</keyword>
<dbReference type="KEGG" id="clc:Calla_2429"/>